<feature type="disulfide bond" evidence="14">
    <location>
        <begin position="688"/>
        <end position="744"/>
    </location>
</feature>
<proteinExistence type="inferred from homology"/>
<keyword evidence="11 13" id="KW-1071">Ligand-gated ion channel</keyword>
<comment type="similarity">
    <text evidence="2 13">Belongs to the glutamate-gated ion channel (TC 1.A.10.1) family.</text>
</comment>
<evidence type="ECO:0000256" key="8">
    <source>
        <dbReference type="ARBA" id="ARBA00023136"/>
    </source>
</evidence>
<evidence type="ECO:0000313" key="18">
    <source>
        <dbReference type="EMBL" id="KAF5806445.1"/>
    </source>
</evidence>
<dbReference type="InterPro" id="IPR028082">
    <property type="entry name" value="Peripla_BP_I"/>
</dbReference>
<dbReference type="GO" id="GO:0005886">
    <property type="term" value="C:plasma membrane"/>
    <property type="evidence" value="ECO:0000318"/>
    <property type="project" value="GO_Central"/>
</dbReference>
<evidence type="ECO:0000256" key="15">
    <source>
        <dbReference type="SAM" id="Phobius"/>
    </source>
</evidence>
<evidence type="ECO:0000313" key="20">
    <source>
        <dbReference type="Proteomes" id="UP000215914"/>
    </source>
</evidence>
<feature type="signal peptide" evidence="16">
    <location>
        <begin position="1"/>
        <end position="27"/>
    </location>
</feature>
<accession>A0A251URR7</accession>
<reference evidence="18 20" key="1">
    <citation type="journal article" date="2017" name="Nature">
        <title>The sunflower genome provides insights into oil metabolism, flowering and Asterid evolution.</title>
        <authorList>
            <person name="Badouin H."/>
            <person name="Gouzy J."/>
            <person name="Grassa C.J."/>
            <person name="Murat F."/>
            <person name="Staton S.E."/>
            <person name="Cottret L."/>
            <person name="Lelandais-Briere C."/>
            <person name="Owens G.L."/>
            <person name="Carrere S."/>
            <person name="Mayjonade B."/>
            <person name="Legrand L."/>
            <person name="Gill N."/>
            <person name="Kane N.C."/>
            <person name="Bowers J.E."/>
            <person name="Hubner S."/>
            <person name="Bellec A."/>
            <person name="Berard A."/>
            <person name="Berges H."/>
            <person name="Blanchet N."/>
            <person name="Boniface M.C."/>
            <person name="Brunel D."/>
            <person name="Catrice O."/>
            <person name="Chaidir N."/>
            <person name="Claudel C."/>
            <person name="Donnadieu C."/>
            <person name="Faraut T."/>
            <person name="Fievet G."/>
            <person name="Helmstetter N."/>
            <person name="King M."/>
            <person name="Knapp S.J."/>
            <person name="Lai Z."/>
            <person name="Le Paslier M.C."/>
            <person name="Lippi Y."/>
            <person name="Lorenzon L."/>
            <person name="Mandel J.R."/>
            <person name="Marage G."/>
            <person name="Marchand G."/>
            <person name="Marquand E."/>
            <person name="Bret-Mestries E."/>
            <person name="Morien E."/>
            <person name="Nambeesan S."/>
            <person name="Nguyen T."/>
            <person name="Pegot-Espagnet P."/>
            <person name="Pouilly N."/>
            <person name="Raftis F."/>
            <person name="Sallet E."/>
            <person name="Schiex T."/>
            <person name="Thomas J."/>
            <person name="Vandecasteele C."/>
            <person name="Vares D."/>
            <person name="Vear F."/>
            <person name="Vautrin S."/>
            <person name="Crespi M."/>
            <person name="Mangin B."/>
            <person name="Burke J.M."/>
            <person name="Salse J."/>
            <person name="Munos S."/>
            <person name="Vincourt P."/>
            <person name="Rieseberg L.H."/>
            <person name="Langlade N.B."/>
        </authorList>
    </citation>
    <scope>NUCLEOTIDE SEQUENCE [LARGE SCALE GENOMIC DNA]</scope>
    <source>
        <strain evidence="20">cv. SF193</strain>
        <tissue evidence="18">Leaves</tissue>
    </source>
</reference>
<evidence type="ECO:0000256" key="1">
    <source>
        <dbReference type="ARBA" id="ARBA00004141"/>
    </source>
</evidence>
<dbReference type="InParanoid" id="A0A251URR7"/>
<dbReference type="InterPro" id="IPR001828">
    <property type="entry name" value="ANF_lig-bd_rcpt"/>
</dbReference>
<keyword evidence="4 15" id="KW-0812">Transmembrane</keyword>
<dbReference type="Pfam" id="PF01094">
    <property type="entry name" value="ANF_receptor"/>
    <property type="match status" value="1"/>
</dbReference>
<dbReference type="STRING" id="4232.A0A251URR7"/>
<dbReference type="FunFam" id="3.40.190.10:FF:000054">
    <property type="entry name" value="Glutamate receptor"/>
    <property type="match status" value="1"/>
</dbReference>
<dbReference type="Pfam" id="PF00060">
    <property type="entry name" value="Lig_chan"/>
    <property type="match status" value="1"/>
</dbReference>
<reference evidence="19" key="2">
    <citation type="submission" date="2017-02" db="EMBL/GenBank/DDBJ databases">
        <title>Sunflower complete genome.</title>
        <authorList>
            <person name="Langlade N."/>
            <person name="Munos S."/>
        </authorList>
    </citation>
    <scope>NUCLEOTIDE SEQUENCE [LARGE SCALE GENOMIC DNA]</scope>
    <source>
        <tissue evidence="19">Leaves</tissue>
    </source>
</reference>
<evidence type="ECO:0000259" key="17">
    <source>
        <dbReference type="SMART" id="SM00079"/>
    </source>
</evidence>
<keyword evidence="8 13" id="KW-0472">Membrane</keyword>
<dbReference type="EMBL" id="CM007894">
    <property type="protein sequence ID" value="OTG25733.1"/>
    <property type="molecule type" value="Genomic_DNA"/>
</dbReference>
<feature type="domain" description="Ionotropic glutamate receptor C-terminal" evidence="17">
    <location>
        <begin position="406"/>
        <end position="740"/>
    </location>
</feature>
<protein>
    <recommendedName>
        <fullName evidence="13">Glutamate receptor</fullName>
    </recommendedName>
</protein>
<feature type="transmembrane region" description="Helical" evidence="15">
    <location>
        <begin position="589"/>
        <end position="616"/>
    </location>
</feature>
<dbReference type="PIRSF" id="PIRSF037090">
    <property type="entry name" value="Iontro_Glu-like_rcpt_pln"/>
    <property type="match status" value="1"/>
</dbReference>
<dbReference type="SUPFAM" id="SSF53822">
    <property type="entry name" value="Periplasmic binding protein-like I"/>
    <property type="match status" value="1"/>
</dbReference>
<evidence type="ECO:0000256" key="11">
    <source>
        <dbReference type="ARBA" id="ARBA00023286"/>
    </source>
</evidence>
<dbReference type="SUPFAM" id="SSF53850">
    <property type="entry name" value="Periplasmic binding protein-like II"/>
    <property type="match status" value="1"/>
</dbReference>
<evidence type="ECO:0000256" key="6">
    <source>
        <dbReference type="ARBA" id="ARBA00022989"/>
    </source>
</evidence>
<keyword evidence="5 16" id="KW-0732">Signal</keyword>
<organism evidence="19 20">
    <name type="scientific">Helianthus annuus</name>
    <name type="common">Common sunflower</name>
    <dbReference type="NCBI Taxonomy" id="4232"/>
    <lineage>
        <taxon>Eukaryota</taxon>
        <taxon>Viridiplantae</taxon>
        <taxon>Streptophyta</taxon>
        <taxon>Embryophyta</taxon>
        <taxon>Tracheophyta</taxon>
        <taxon>Spermatophyta</taxon>
        <taxon>Magnoliopsida</taxon>
        <taxon>eudicotyledons</taxon>
        <taxon>Gunneridae</taxon>
        <taxon>Pentapetalae</taxon>
        <taxon>asterids</taxon>
        <taxon>campanulids</taxon>
        <taxon>Asterales</taxon>
        <taxon>Asteraceae</taxon>
        <taxon>Asteroideae</taxon>
        <taxon>Heliantheae alliance</taxon>
        <taxon>Heliantheae</taxon>
        <taxon>Helianthus</taxon>
    </lineage>
</organism>
<dbReference type="OMA" id="ATWAIAQ"/>
<evidence type="ECO:0000256" key="12">
    <source>
        <dbReference type="ARBA" id="ARBA00023303"/>
    </source>
</evidence>
<dbReference type="AlphaFoldDB" id="A0A251URR7"/>
<keyword evidence="10" id="KW-0325">Glycoprotein</keyword>
<evidence type="ECO:0000256" key="14">
    <source>
        <dbReference type="PIRSR" id="PIRSR037090-50"/>
    </source>
</evidence>
<comment type="subcellular location">
    <subcellularLocation>
        <location evidence="1">Membrane</location>
        <topology evidence="1">Multi-pass membrane protein</topology>
    </subcellularLocation>
</comment>
<dbReference type="Gene3D" id="3.40.50.2300">
    <property type="match status" value="1"/>
</dbReference>
<keyword evidence="7 13" id="KW-0406">Ion transport</keyword>
<dbReference type="GO" id="GO:0038023">
    <property type="term" value="F:signaling receptor activity"/>
    <property type="evidence" value="ECO:0000318"/>
    <property type="project" value="GO_Central"/>
</dbReference>
<dbReference type="Proteomes" id="UP000215914">
    <property type="component" value="Chromosome 5"/>
</dbReference>
<dbReference type="Gene3D" id="1.10.287.70">
    <property type="match status" value="1"/>
</dbReference>
<dbReference type="InterPro" id="IPR001320">
    <property type="entry name" value="Iontro_rcpt_C"/>
</dbReference>
<keyword evidence="12 13" id="KW-0407">Ion channel</keyword>
<feature type="transmembrane region" description="Helical" evidence="15">
    <location>
        <begin position="518"/>
        <end position="542"/>
    </location>
</feature>
<name>A0A251URR7_HELAN</name>
<sequence>MDLKMRFSMCLLFLYGTFVLKMCIVLANHGKTPNCSKHQLVGGAIGGVLELNSRIGREQTIAMEMAVHDFCRTTNDTCSCPVLRVKDSQGSSAHSYYKESATMSSFVQISHDVKIHMQCIAAIVGHFSWRKVTPIYEDQSTFSASPGLLTLLSDALQVVDSTIERPLVFPPLHSLPNPSSYIIKELKKLRMKENRIFILLKSSPRSCILLFKKAKQLGMMEKGYVWIISDDISSLLDSVDQSVILNMQGVVGFKTHFAETGKHFTNFKVQFRKRFRNKYPNEEYLNPSINALRAYDATSVVVKAIQVSNGSSSSMNLSHSIIHTKLNGVSGDISFKDGKLAQLPTFCIINVIGRSYREIEFWSPAFGFLNDKLGTGEASLNLIYWPGGTQRIPMGRVLRNEEKPLKIGVPARGAFRQFVNVSYDPDKNETYVTGFSIQVFEAAVKKLNYSLSYVFIPYNGTYDDLVAEVHNKTLDAAVGDTEIMADRYEYAEFSQPYLDSGLVIVVPMKPNIMKERFIFFYAFTRKLWIILLAMTIGTVSVVWFNEHTHGNSEFVATSVFEYASKMLWFAVAVLSFAHRELITNNLSRLVLATWFCVNVIVAACFTATLSSIITISKLQPALDLQRSHVGCNRNSFIVPYLVNVLNIKAEKIRQINSIDDYDGAFKRGEIAAAFFVAPHANVFLAKYCHGYEKIGHTYKLGGFGFMFRKGSPLVEDISKAVLKVTQSGEVDTLQENMLRSFSNCSGSAEDQSRGSTGLDLGLFTGLFIISGSISAFVFFTALARVVINHWESIQTSLKLITRRIGNWWTMLLHIIIIDRKLSVGLTPNQAVP</sequence>
<dbReference type="Gene3D" id="3.40.190.10">
    <property type="entry name" value="Periplasmic binding protein-like II"/>
    <property type="match status" value="1"/>
</dbReference>
<evidence type="ECO:0000256" key="5">
    <source>
        <dbReference type="ARBA" id="ARBA00022729"/>
    </source>
</evidence>
<dbReference type="FunFam" id="3.40.50.2300:FF:000188">
    <property type="entry name" value="Glutamate receptor"/>
    <property type="match status" value="1"/>
</dbReference>
<evidence type="ECO:0000256" key="9">
    <source>
        <dbReference type="ARBA" id="ARBA00023170"/>
    </source>
</evidence>
<evidence type="ECO:0000256" key="13">
    <source>
        <dbReference type="PIRNR" id="PIRNR037090"/>
    </source>
</evidence>
<dbReference type="SMART" id="SM00079">
    <property type="entry name" value="PBPe"/>
    <property type="match status" value="1"/>
</dbReference>
<keyword evidence="20" id="KW-1185">Reference proteome</keyword>
<evidence type="ECO:0000256" key="2">
    <source>
        <dbReference type="ARBA" id="ARBA00008685"/>
    </source>
</evidence>
<keyword evidence="6 15" id="KW-1133">Transmembrane helix</keyword>
<dbReference type="EMBL" id="MNCJ02000320">
    <property type="protein sequence ID" value="KAF5806445.1"/>
    <property type="molecule type" value="Genomic_DNA"/>
</dbReference>
<feature type="transmembrane region" description="Helical" evidence="15">
    <location>
        <begin position="760"/>
        <end position="787"/>
    </location>
</feature>
<evidence type="ECO:0000256" key="3">
    <source>
        <dbReference type="ARBA" id="ARBA00022448"/>
    </source>
</evidence>
<feature type="transmembrane region" description="Helical" evidence="15">
    <location>
        <begin position="554"/>
        <end position="577"/>
    </location>
</feature>
<evidence type="ECO:0000256" key="7">
    <source>
        <dbReference type="ARBA" id="ARBA00023065"/>
    </source>
</evidence>
<feature type="chain" id="PRO_5012829381" description="Glutamate receptor" evidence="16">
    <location>
        <begin position="28"/>
        <end position="832"/>
    </location>
</feature>
<dbReference type="GO" id="GO:0015276">
    <property type="term" value="F:ligand-gated monoatomic ion channel activity"/>
    <property type="evidence" value="ECO:0000318"/>
    <property type="project" value="GO_Central"/>
</dbReference>
<evidence type="ECO:0000313" key="19">
    <source>
        <dbReference type="EMBL" id="OTG25733.1"/>
    </source>
</evidence>
<comment type="function">
    <text evidence="13">Glutamate-gated receptor that probably acts as non-selective cation channel.</text>
</comment>
<keyword evidence="9 13" id="KW-0675">Receptor</keyword>
<evidence type="ECO:0000256" key="16">
    <source>
        <dbReference type="SAM" id="SignalP"/>
    </source>
</evidence>
<gene>
    <name evidence="19" type="ORF">HannXRQ_Chr05g0150791</name>
    <name evidence="18" type="ORF">HanXRQr2_Chr05g0221581</name>
</gene>
<dbReference type="CDD" id="cd13686">
    <property type="entry name" value="GluR_Plant"/>
    <property type="match status" value="1"/>
</dbReference>
<reference evidence="18" key="3">
    <citation type="submission" date="2020-06" db="EMBL/GenBank/DDBJ databases">
        <title>Helianthus annuus Genome sequencing and assembly Release 2.</title>
        <authorList>
            <person name="Gouzy J."/>
            <person name="Langlade N."/>
            <person name="Munos S."/>
        </authorList>
    </citation>
    <scope>NUCLEOTIDE SEQUENCE</scope>
    <source>
        <tissue evidence="18">Leaves</tissue>
    </source>
</reference>
<keyword evidence="14" id="KW-1015">Disulfide bond</keyword>
<evidence type="ECO:0000256" key="10">
    <source>
        <dbReference type="ARBA" id="ARBA00023180"/>
    </source>
</evidence>
<keyword evidence="3 13" id="KW-0813">Transport</keyword>
<dbReference type="InterPro" id="IPR015683">
    <property type="entry name" value="Ionotropic_Glu_rcpt"/>
</dbReference>
<dbReference type="Gramene" id="mRNA:HanXRQr2_Chr05g0221581">
    <property type="protein sequence ID" value="mRNA:HanXRQr2_Chr05g0221581"/>
    <property type="gene ID" value="HanXRQr2_Chr05g0221581"/>
</dbReference>
<evidence type="ECO:0000256" key="4">
    <source>
        <dbReference type="ARBA" id="ARBA00022692"/>
    </source>
</evidence>
<dbReference type="PANTHER" id="PTHR18966">
    <property type="entry name" value="IONOTROPIC GLUTAMATE RECEPTOR"/>
    <property type="match status" value="1"/>
</dbReference>
<dbReference type="InterPro" id="IPR017103">
    <property type="entry name" value="Iontropic_Glu_rcpt_pln"/>
</dbReference>